<dbReference type="Pfam" id="PF16220">
    <property type="entry name" value="DUF4880"/>
    <property type="match status" value="1"/>
</dbReference>
<evidence type="ECO:0000313" key="3">
    <source>
        <dbReference type="EMBL" id="GAM00335.1"/>
    </source>
</evidence>
<organism evidence="3 4">
    <name type="scientific">Sphingomonas parapaucimobilis NBRC 15100</name>
    <dbReference type="NCBI Taxonomy" id="1219049"/>
    <lineage>
        <taxon>Bacteria</taxon>
        <taxon>Pseudomonadati</taxon>
        <taxon>Pseudomonadota</taxon>
        <taxon>Alphaproteobacteria</taxon>
        <taxon>Sphingomonadales</taxon>
        <taxon>Sphingomonadaceae</taxon>
        <taxon>Sphingomonas</taxon>
    </lineage>
</organism>
<evidence type="ECO:0000259" key="1">
    <source>
        <dbReference type="Pfam" id="PF04773"/>
    </source>
</evidence>
<feature type="domain" description="FecR protein" evidence="1">
    <location>
        <begin position="110"/>
        <end position="202"/>
    </location>
</feature>
<protein>
    <submittedName>
        <fullName evidence="3">Uncharacterized protein</fullName>
    </submittedName>
</protein>
<gene>
    <name evidence="3" type="ORF">SP5_030_00330</name>
</gene>
<feature type="domain" description="FecR N-terminal" evidence="2">
    <location>
        <begin position="10"/>
        <end position="49"/>
    </location>
</feature>
<dbReference type="PANTHER" id="PTHR30273:SF2">
    <property type="entry name" value="PROTEIN FECR"/>
    <property type="match status" value="1"/>
</dbReference>
<dbReference type="InterPro" id="IPR032623">
    <property type="entry name" value="FecR_N"/>
</dbReference>
<proteinExistence type="predicted"/>
<evidence type="ECO:0000313" key="4">
    <source>
        <dbReference type="Proteomes" id="UP000032305"/>
    </source>
</evidence>
<dbReference type="Proteomes" id="UP000032305">
    <property type="component" value="Unassembled WGS sequence"/>
</dbReference>
<sequence length="381" mass="41083">MADDRRLQCEAAAWLARLQAPDGERDRARFEAWRNADPAHAAAFARVERHWQDSTILARSSLRYGAPLTRPWWHVGASTPGRLAFGCAAAMALVVGAWSVSDAPRIAPERVASAIGQLRTIRLPDGSRVTLDTDSTLAIHYSAQVRQLMLEQGRARFTVAHDPRRPFIVTAGAMTVVAHGTVFDVDTRASGASVTLIQGIVEVIARSAKSPEQRVRLTAGKQVTATADMTRLSAPRTVPAGATGWTSGMLGFDSAPLDRVVAEANSYTSTKLVLADPMLARLRVTGAFPADKPEDLAASLASMFGLRVEARADGAILLLPTAGTPAPPQGGWIERVSLNPVERRSCRRGNDDESLLSRGCRPCLPGRCRTGQWPGTRRTRL</sequence>
<dbReference type="RefSeq" id="WP_052811412.1">
    <property type="nucleotide sequence ID" value="NZ_BBPI01000030.1"/>
</dbReference>
<comment type="caution">
    <text evidence="3">The sequence shown here is derived from an EMBL/GenBank/DDBJ whole genome shotgun (WGS) entry which is preliminary data.</text>
</comment>
<dbReference type="Pfam" id="PF04773">
    <property type="entry name" value="FecR"/>
    <property type="match status" value="1"/>
</dbReference>
<dbReference type="Gene3D" id="2.60.120.1440">
    <property type="match status" value="1"/>
</dbReference>
<keyword evidence="4" id="KW-1185">Reference proteome</keyword>
<dbReference type="EMBL" id="BBPI01000030">
    <property type="protein sequence ID" value="GAM00335.1"/>
    <property type="molecule type" value="Genomic_DNA"/>
</dbReference>
<name>A0A0A1W4K5_9SPHN</name>
<dbReference type="PANTHER" id="PTHR30273">
    <property type="entry name" value="PERIPLASMIC SIGNAL SENSOR AND SIGMA FACTOR ACTIVATOR FECR-RELATED"/>
    <property type="match status" value="1"/>
</dbReference>
<dbReference type="AlphaFoldDB" id="A0A0A1W4K5"/>
<dbReference type="InterPro" id="IPR012373">
    <property type="entry name" value="Ferrdict_sens_TM"/>
</dbReference>
<dbReference type="GO" id="GO:0016989">
    <property type="term" value="F:sigma factor antagonist activity"/>
    <property type="evidence" value="ECO:0007669"/>
    <property type="project" value="TreeGrafter"/>
</dbReference>
<dbReference type="PIRSF" id="PIRSF018266">
    <property type="entry name" value="FecR"/>
    <property type="match status" value="1"/>
</dbReference>
<accession>A0A0A1W4K5</accession>
<dbReference type="eggNOG" id="COG3712">
    <property type="taxonomic scope" value="Bacteria"/>
</dbReference>
<evidence type="ECO:0000259" key="2">
    <source>
        <dbReference type="Pfam" id="PF16220"/>
    </source>
</evidence>
<reference evidence="3 4" key="1">
    <citation type="submission" date="2014-11" db="EMBL/GenBank/DDBJ databases">
        <title>Whole genome shotgun sequence of Sphingomonas parapaucimobilis NBRC 15100.</title>
        <authorList>
            <person name="Katano-Makiyama Y."/>
            <person name="Hosoyama A."/>
            <person name="Hashimoto M."/>
            <person name="Hosoyama Y."/>
            <person name="Noguchi M."/>
            <person name="Numata M."/>
            <person name="Tsuchikane K."/>
            <person name="Hirakata S."/>
            <person name="Uohara A."/>
            <person name="Shimodaira J."/>
            <person name="Ohji S."/>
            <person name="Ichikawa N."/>
            <person name="Kimura A."/>
            <person name="Yamazoe A."/>
            <person name="Fujita N."/>
        </authorList>
    </citation>
    <scope>NUCLEOTIDE SEQUENCE [LARGE SCALE GENOMIC DNA]</scope>
    <source>
        <strain evidence="3 4">NBRC 15100</strain>
    </source>
</reference>
<dbReference type="InterPro" id="IPR006860">
    <property type="entry name" value="FecR"/>
</dbReference>